<feature type="transmembrane region" description="Helical" evidence="1">
    <location>
        <begin position="59"/>
        <end position="79"/>
    </location>
</feature>
<evidence type="ECO:0000313" key="3">
    <source>
        <dbReference type="Proteomes" id="UP000228900"/>
    </source>
</evidence>
<protein>
    <recommendedName>
        <fullName evidence="4">AtpZ/AtpI family protein</fullName>
    </recommendedName>
</protein>
<dbReference type="AlphaFoldDB" id="A0A2M6WPK7"/>
<keyword evidence="1" id="KW-1133">Transmembrane helix</keyword>
<evidence type="ECO:0000256" key="1">
    <source>
        <dbReference type="SAM" id="Phobius"/>
    </source>
</evidence>
<sequence length="89" mass="10497">MALVLFGVYMAEKKLDKNYWVEPLKMFSRLSAWIVFPVLLGALLGRWLDRKYGTEPRWFLIIVGLSFVISMIGLVKNTLEEYKKIEKRK</sequence>
<gene>
    <name evidence="2" type="ORF">COT98_02400</name>
</gene>
<dbReference type="Proteomes" id="UP000228900">
    <property type="component" value="Unassembled WGS sequence"/>
</dbReference>
<evidence type="ECO:0000313" key="2">
    <source>
        <dbReference type="EMBL" id="PIT94719.1"/>
    </source>
</evidence>
<dbReference type="EMBL" id="PFAQ01000038">
    <property type="protein sequence ID" value="PIT94719.1"/>
    <property type="molecule type" value="Genomic_DNA"/>
</dbReference>
<feature type="transmembrane region" description="Helical" evidence="1">
    <location>
        <begin position="30"/>
        <end position="47"/>
    </location>
</feature>
<organism evidence="2 3">
    <name type="scientific">Candidatus Falkowbacteria bacterium CG10_big_fil_rev_8_21_14_0_10_39_9</name>
    <dbReference type="NCBI Taxonomy" id="1974566"/>
    <lineage>
        <taxon>Bacteria</taxon>
        <taxon>Candidatus Falkowiibacteriota</taxon>
    </lineage>
</organism>
<reference evidence="3" key="1">
    <citation type="submission" date="2017-09" db="EMBL/GenBank/DDBJ databases">
        <title>Depth-based differentiation of microbial function through sediment-hosted aquifers and enrichment of novel symbionts in the deep terrestrial subsurface.</title>
        <authorList>
            <person name="Probst A.J."/>
            <person name="Ladd B."/>
            <person name="Jarett J.K."/>
            <person name="Geller-Mcgrath D.E."/>
            <person name="Sieber C.M.K."/>
            <person name="Emerson J.B."/>
            <person name="Anantharaman K."/>
            <person name="Thomas B.C."/>
            <person name="Malmstrom R."/>
            <person name="Stieglmeier M."/>
            <person name="Klingl A."/>
            <person name="Woyke T."/>
            <person name="Ryan C.M."/>
            <person name="Banfield J.F."/>
        </authorList>
    </citation>
    <scope>NUCLEOTIDE SEQUENCE [LARGE SCALE GENOMIC DNA]</scope>
</reference>
<name>A0A2M6WPK7_9BACT</name>
<dbReference type="Pfam" id="PF09527">
    <property type="entry name" value="ATPase_gene1"/>
    <property type="match status" value="1"/>
</dbReference>
<keyword evidence="1" id="KW-0472">Membrane</keyword>
<proteinExistence type="predicted"/>
<dbReference type="InterPro" id="IPR032820">
    <property type="entry name" value="ATPase_put"/>
</dbReference>
<comment type="caution">
    <text evidence="2">The sequence shown here is derived from an EMBL/GenBank/DDBJ whole genome shotgun (WGS) entry which is preliminary data.</text>
</comment>
<keyword evidence="1" id="KW-0812">Transmembrane</keyword>
<accession>A0A2M6WPK7</accession>
<evidence type="ECO:0008006" key="4">
    <source>
        <dbReference type="Google" id="ProtNLM"/>
    </source>
</evidence>